<sequence>MIPRLATIAVALAIPATAQAQDAASPAIERAAAVDPAALAAAKHLIVTMKLDATLDRMFVGMSPLFAESVIGMLSQNPATKAGMDNLLANGEGGHDRFVAILSQEFMTSLKARYPEIEAAVAHEYAARFTAVELDEITAFYSSGTGAKVLRLMPEIQQVTAAAGRTIGQKAGEEAGRRAFERAEREMLKINDRPST</sequence>
<proteinExistence type="predicted"/>
<evidence type="ECO:0000256" key="1">
    <source>
        <dbReference type="SAM" id="SignalP"/>
    </source>
</evidence>
<feature type="signal peptide" evidence="1">
    <location>
        <begin position="1"/>
        <end position="20"/>
    </location>
</feature>
<name>A0A397P8D5_9SPHN</name>
<accession>A0A397P8D5</accession>
<keyword evidence="4" id="KW-1185">Reference proteome</keyword>
<feature type="domain" description="DUF2059" evidence="2">
    <location>
        <begin position="116"/>
        <end position="172"/>
    </location>
</feature>
<organism evidence="3 4">
    <name type="scientific">Hephaestia caeni</name>
    <dbReference type="NCBI Taxonomy" id="645617"/>
    <lineage>
        <taxon>Bacteria</taxon>
        <taxon>Pseudomonadati</taxon>
        <taxon>Pseudomonadota</taxon>
        <taxon>Alphaproteobacteria</taxon>
        <taxon>Sphingomonadales</taxon>
        <taxon>Sphingomonadaceae</taxon>
        <taxon>Hephaestia</taxon>
    </lineage>
</organism>
<evidence type="ECO:0000259" key="2">
    <source>
        <dbReference type="Pfam" id="PF09832"/>
    </source>
</evidence>
<feature type="chain" id="PRO_5017382376" evidence="1">
    <location>
        <begin position="21"/>
        <end position="196"/>
    </location>
</feature>
<dbReference type="OrthoDB" id="7573978at2"/>
<evidence type="ECO:0000313" key="4">
    <source>
        <dbReference type="Proteomes" id="UP000266568"/>
    </source>
</evidence>
<dbReference type="Proteomes" id="UP000266568">
    <property type="component" value="Unassembled WGS sequence"/>
</dbReference>
<dbReference type="EMBL" id="QXDC01000003">
    <property type="protein sequence ID" value="RIA44583.1"/>
    <property type="molecule type" value="Genomic_DNA"/>
</dbReference>
<evidence type="ECO:0000313" key="3">
    <source>
        <dbReference type="EMBL" id="RIA44583.1"/>
    </source>
</evidence>
<comment type="caution">
    <text evidence="3">The sequence shown here is derived from an EMBL/GenBank/DDBJ whole genome shotgun (WGS) entry which is preliminary data.</text>
</comment>
<dbReference type="InterPro" id="IPR018637">
    <property type="entry name" value="DUF2059"/>
</dbReference>
<keyword evidence="1" id="KW-0732">Signal</keyword>
<reference evidence="3 4" key="1">
    <citation type="submission" date="2018-08" db="EMBL/GenBank/DDBJ databases">
        <title>Genomic Encyclopedia of Type Strains, Phase IV (KMG-IV): sequencing the most valuable type-strain genomes for metagenomic binning, comparative biology and taxonomic classification.</title>
        <authorList>
            <person name="Goeker M."/>
        </authorList>
    </citation>
    <scope>NUCLEOTIDE SEQUENCE [LARGE SCALE GENOMIC DNA]</scope>
    <source>
        <strain evidence="3 4">DSM 25527</strain>
    </source>
</reference>
<dbReference type="AlphaFoldDB" id="A0A397P8D5"/>
<dbReference type="Pfam" id="PF09832">
    <property type="entry name" value="DUF2059"/>
    <property type="match status" value="1"/>
</dbReference>
<protein>
    <submittedName>
        <fullName evidence="3">Uncharacterized protein DUF2059</fullName>
    </submittedName>
</protein>
<dbReference type="RefSeq" id="WP_119036218.1">
    <property type="nucleotide sequence ID" value="NZ_QXDC01000003.1"/>
</dbReference>
<gene>
    <name evidence="3" type="ORF">DFR49_2830</name>
</gene>